<evidence type="ECO:0000313" key="3">
    <source>
        <dbReference type="Proteomes" id="UP000016568"/>
    </source>
</evidence>
<dbReference type="AlphaFoldDB" id="U2YN11"/>
<dbReference type="OrthoDB" id="9766983at2"/>
<dbReference type="RefSeq" id="WP_021690998.1">
    <property type="nucleotide sequence ID" value="NZ_BASZ01000007.1"/>
</dbReference>
<dbReference type="CDD" id="cd01297">
    <property type="entry name" value="D-aminoacylase"/>
    <property type="match status" value="1"/>
</dbReference>
<dbReference type="InterPro" id="IPR011059">
    <property type="entry name" value="Metal-dep_hydrolase_composite"/>
</dbReference>
<dbReference type="InterPro" id="IPR050378">
    <property type="entry name" value="Metallo-dep_Hydrolases_sf"/>
</dbReference>
<feature type="domain" description="Amidohydrolase 3" evidence="1">
    <location>
        <begin position="49"/>
        <end position="551"/>
    </location>
</feature>
<comment type="caution">
    <text evidence="2">The sequence shown here is derived from an EMBL/GenBank/DDBJ whole genome shotgun (WGS) entry which is preliminary data.</text>
</comment>
<name>U2YN11_9SPHN</name>
<keyword evidence="3" id="KW-1185">Reference proteome</keyword>
<dbReference type="Pfam" id="PF07969">
    <property type="entry name" value="Amidohydro_3"/>
    <property type="match status" value="1"/>
</dbReference>
<dbReference type="InterPro" id="IPR013108">
    <property type="entry name" value="Amidohydro_3"/>
</dbReference>
<sequence length="577" mass="62240">MVMEVDLVIRGGTIADGSGDALFEGDVAVKDGRIVAVGRDGALRGAEDIDARGKLVTPGFVDIHTHYDGQVTWENTLSPSSGHGVTSVLMGNCGVGFAPCRPADRDRLVRLMEGVEDLPEVVLATGLPWNWESFSDYLDVLDSRQYDIDIATQLPHAALRVFAMGERAAAREDATADDCTLMAKLAEQAVKAGALGFGTSRTINHRASDGTLIPTLTAAEKELTAIAEALGRQGAGVLQAVSDFDDVDAELAMFRRVMERSGRPLSLSVMQWHQAPEKWRTIMEWARQCTADGLTVRGQVNGRPVGMMLGFQLSYHPFVYTPTFKSLAHLAPAERLQALRNPDVRAKIVHQTPEPSDFLGETLIRQWQLMYPLGERPNYEPAPDSTVAALAERAGVTPAEFAYDAMLEQDGQAVLMLPSVNYAYGSLDAAREMISHKNAVYGLGDGGAHLGFLCDASLPTFMLQYWGRDRKSERLPVEQIVRGLAHDTAQTIGLGDRGLLRAGYKADINVIDFDALQLGPPRVSYDLPAGGRRMTQAATGYAATIVNGVTIQRGGVPTGALPGRLVRGARQMAGIAS</sequence>
<dbReference type="eggNOG" id="COG3653">
    <property type="taxonomic scope" value="Bacteria"/>
</dbReference>
<keyword evidence="2" id="KW-0378">Hydrolase</keyword>
<dbReference type="InterPro" id="IPR032466">
    <property type="entry name" value="Metal_Hydrolase"/>
</dbReference>
<evidence type="ECO:0000313" key="2">
    <source>
        <dbReference type="EMBL" id="GAD50180.1"/>
    </source>
</evidence>
<dbReference type="GO" id="GO:0005829">
    <property type="term" value="C:cytosol"/>
    <property type="evidence" value="ECO:0007669"/>
    <property type="project" value="TreeGrafter"/>
</dbReference>
<dbReference type="PANTHER" id="PTHR11647:SF1">
    <property type="entry name" value="COLLAPSIN RESPONSE MEDIATOR PROTEIN"/>
    <property type="match status" value="1"/>
</dbReference>
<dbReference type="Gene3D" id="3.20.20.140">
    <property type="entry name" value="Metal-dependent hydrolases"/>
    <property type="match status" value="1"/>
</dbReference>
<gene>
    <name evidence="2" type="ORF">NT2_07_01800</name>
</gene>
<dbReference type="Proteomes" id="UP000016568">
    <property type="component" value="Unassembled WGS sequence"/>
</dbReference>
<dbReference type="EMBL" id="BASZ01000007">
    <property type="protein sequence ID" value="GAD50180.1"/>
    <property type="molecule type" value="Genomic_DNA"/>
</dbReference>
<accession>U2YN11</accession>
<organism evidence="2 3">
    <name type="scientific">Caenibius tardaugens NBRC 16725</name>
    <dbReference type="NCBI Taxonomy" id="1219035"/>
    <lineage>
        <taxon>Bacteria</taxon>
        <taxon>Pseudomonadati</taxon>
        <taxon>Pseudomonadota</taxon>
        <taxon>Alphaproteobacteria</taxon>
        <taxon>Sphingomonadales</taxon>
        <taxon>Erythrobacteraceae</taxon>
        <taxon>Caenibius</taxon>
    </lineage>
</organism>
<evidence type="ECO:0000259" key="1">
    <source>
        <dbReference type="Pfam" id="PF07969"/>
    </source>
</evidence>
<dbReference type="SUPFAM" id="SSF51338">
    <property type="entry name" value="Composite domain of metallo-dependent hydrolases"/>
    <property type="match status" value="2"/>
</dbReference>
<reference evidence="2 3" key="1">
    <citation type="submission" date="2013-09" db="EMBL/GenBank/DDBJ databases">
        <title>Whole genome shotgun sequence of Novosphingobium tardaugens NBRC 16725.</title>
        <authorList>
            <person name="Isaki S."/>
            <person name="Hosoyama A."/>
            <person name="Tsuchikane K."/>
            <person name="Katsumata H."/>
            <person name="Ando Y."/>
            <person name="Yamazaki S."/>
            <person name="Fujita N."/>
        </authorList>
    </citation>
    <scope>NUCLEOTIDE SEQUENCE [LARGE SCALE GENOMIC DNA]</scope>
    <source>
        <strain evidence="2 3">NBRC 16725</strain>
    </source>
</reference>
<protein>
    <submittedName>
        <fullName evidence="2">Putative hydrolase</fullName>
    </submittedName>
</protein>
<proteinExistence type="predicted"/>
<dbReference type="GO" id="GO:0016812">
    <property type="term" value="F:hydrolase activity, acting on carbon-nitrogen (but not peptide) bonds, in cyclic amides"/>
    <property type="evidence" value="ECO:0007669"/>
    <property type="project" value="TreeGrafter"/>
</dbReference>
<dbReference type="PANTHER" id="PTHR11647">
    <property type="entry name" value="HYDRANTOINASE/DIHYDROPYRIMIDINASE FAMILY MEMBER"/>
    <property type="match status" value="1"/>
</dbReference>
<dbReference type="MEROPS" id="M38.973"/>
<dbReference type="SUPFAM" id="SSF51556">
    <property type="entry name" value="Metallo-dependent hydrolases"/>
    <property type="match status" value="1"/>
</dbReference>